<dbReference type="SMART" id="SM00450">
    <property type="entry name" value="RHOD"/>
    <property type="match status" value="1"/>
</dbReference>
<proteinExistence type="predicted"/>
<dbReference type="Gene3D" id="3.40.250.10">
    <property type="entry name" value="Rhodanese-like domain"/>
    <property type="match status" value="1"/>
</dbReference>
<dbReference type="PANTHER" id="PTHR43031:SF1">
    <property type="entry name" value="PYRIDINE NUCLEOTIDE-DISULPHIDE OXIDOREDUCTASE"/>
    <property type="match status" value="1"/>
</dbReference>
<gene>
    <name evidence="2" type="ORF">METZ01_LOCUS281366</name>
</gene>
<dbReference type="Pfam" id="PF00581">
    <property type="entry name" value="Rhodanese"/>
    <property type="match status" value="1"/>
</dbReference>
<dbReference type="AlphaFoldDB" id="A0A382KZM1"/>
<dbReference type="PROSITE" id="PS50206">
    <property type="entry name" value="RHODANESE_3"/>
    <property type="match status" value="1"/>
</dbReference>
<dbReference type="InterPro" id="IPR001763">
    <property type="entry name" value="Rhodanese-like_dom"/>
</dbReference>
<evidence type="ECO:0000259" key="1">
    <source>
        <dbReference type="PROSITE" id="PS50206"/>
    </source>
</evidence>
<accession>A0A382KZM1</accession>
<dbReference type="EMBL" id="UINC01083118">
    <property type="protein sequence ID" value="SVC28512.1"/>
    <property type="molecule type" value="Genomic_DNA"/>
</dbReference>
<dbReference type="InterPro" id="IPR050229">
    <property type="entry name" value="GlpE_sulfurtransferase"/>
</dbReference>
<dbReference type="PROSITE" id="PS51257">
    <property type="entry name" value="PROKAR_LIPOPROTEIN"/>
    <property type="match status" value="1"/>
</dbReference>
<name>A0A382KZM1_9ZZZZ</name>
<sequence length="119" mass="13897">MRAISILFILFVSIGCEQDRSITVQEAHEYLGNEDILFLDVRNRQEFVNEGRIKNALLIPVSVLERRLTELEQHREKKIIVYCRSGRRSQIATDILIDNNFIAFNMDGGFLAWKEYSHP</sequence>
<dbReference type="SUPFAM" id="SSF52821">
    <property type="entry name" value="Rhodanese/Cell cycle control phosphatase"/>
    <property type="match status" value="1"/>
</dbReference>
<dbReference type="PANTHER" id="PTHR43031">
    <property type="entry name" value="FAD-DEPENDENT OXIDOREDUCTASE"/>
    <property type="match status" value="1"/>
</dbReference>
<organism evidence="2">
    <name type="scientific">marine metagenome</name>
    <dbReference type="NCBI Taxonomy" id="408172"/>
    <lineage>
        <taxon>unclassified sequences</taxon>
        <taxon>metagenomes</taxon>
        <taxon>ecological metagenomes</taxon>
    </lineage>
</organism>
<evidence type="ECO:0000313" key="2">
    <source>
        <dbReference type="EMBL" id="SVC28512.1"/>
    </source>
</evidence>
<protein>
    <recommendedName>
        <fullName evidence="1">Rhodanese domain-containing protein</fullName>
    </recommendedName>
</protein>
<dbReference type="CDD" id="cd00158">
    <property type="entry name" value="RHOD"/>
    <property type="match status" value="1"/>
</dbReference>
<feature type="domain" description="Rhodanese" evidence="1">
    <location>
        <begin position="32"/>
        <end position="117"/>
    </location>
</feature>
<dbReference type="InterPro" id="IPR036873">
    <property type="entry name" value="Rhodanese-like_dom_sf"/>
</dbReference>
<reference evidence="2" key="1">
    <citation type="submission" date="2018-05" db="EMBL/GenBank/DDBJ databases">
        <authorList>
            <person name="Lanie J.A."/>
            <person name="Ng W.-L."/>
            <person name="Kazmierczak K.M."/>
            <person name="Andrzejewski T.M."/>
            <person name="Davidsen T.M."/>
            <person name="Wayne K.J."/>
            <person name="Tettelin H."/>
            <person name="Glass J.I."/>
            <person name="Rusch D."/>
            <person name="Podicherti R."/>
            <person name="Tsui H.-C.T."/>
            <person name="Winkler M.E."/>
        </authorList>
    </citation>
    <scope>NUCLEOTIDE SEQUENCE</scope>
</reference>